<dbReference type="EMBL" id="NIXP01000081">
    <property type="protein sequence ID" value="OWR33429.1"/>
    <property type="molecule type" value="Genomic_DNA"/>
</dbReference>
<evidence type="ECO:0000313" key="2">
    <source>
        <dbReference type="EMBL" id="OWR33429.1"/>
    </source>
</evidence>
<name>A0A246KYD3_9GAMM</name>
<reference evidence="2 3" key="1">
    <citation type="submission" date="2017-06" db="EMBL/GenBank/DDBJ databases">
        <authorList>
            <person name="Kim H.J."/>
            <person name="Triplett B.A."/>
        </authorList>
    </citation>
    <scope>NUCLEOTIDE SEQUENCE [LARGE SCALE GENOMIC DNA]</scope>
    <source>
        <strain evidence="2 3">S18795</strain>
    </source>
</reference>
<dbReference type="Proteomes" id="UP000197904">
    <property type="component" value="Unassembled WGS sequence"/>
</dbReference>
<gene>
    <name evidence="2" type="ORF">CEE55_12105</name>
</gene>
<feature type="region of interest" description="Disordered" evidence="1">
    <location>
        <begin position="1"/>
        <end position="21"/>
    </location>
</feature>
<feature type="region of interest" description="Disordered" evidence="1">
    <location>
        <begin position="128"/>
        <end position="164"/>
    </location>
</feature>
<accession>A0A246KYD3</accession>
<sequence>MSQNSKAKRDKRKKQQGKRPFLRLNAQQQVQNHAVLTNEDGQVVAAIGLQGREWLLAIGGQTMGNAENPVPMLAMLKHLSNVQEKEGRKVNLEYSELLKSLLDTLAAESDQTADEYLDKLVAEFETVEAEEGEEAAAAAEGDVVEAAADADAAPAADSDSKPQA</sequence>
<organism evidence="2 3">
    <name type="scientific">Stenotrophomonas pavanii</name>
    <dbReference type="NCBI Taxonomy" id="487698"/>
    <lineage>
        <taxon>Bacteria</taxon>
        <taxon>Pseudomonadati</taxon>
        <taxon>Pseudomonadota</taxon>
        <taxon>Gammaproteobacteria</taxon>
        <taxon>Lysobacterales</taxon>
        <taxon>Lysobacteraceae</taxon>
        <taxon>Stenotrophomonas</taxon>
    </lineage>
</organism>
<proteinExistence type="predicted"/>
<comment type="caution">
    <text evidence="2">The sequence shown here is derived from an EMBL/GenBank/DDBJ whole genome shotgun (WGS) entry which is preliminary data.</text>
</comment>
<dbReference type="AlphaFoldDB" id="A0A246KYD3"/>
<dbReference type="RefSeq" id="WP_049464546.1">
    <property type="nucleotide sequence ID" value="NZ_JBJMAE010000005.1"/>
</dbReference>
<protein>
    <submittedName>
        <fullName evidence="2">Uncharacterized protein</fullName>
    </submittedName>
</protein>
<evidence type="ECO:0000313" key="3">
    <source>
        <dbReference type="Proteomes" id="UP000197904"/>
    </source>
</evidence>
<evidence type="ECO:0000256" key="1">
    <source>
        <dbReference type="SAM" id="MobiDB-lite"/>
    </source>
</evidence>
<feature type="compositionally biased region" description="Low complexity" evidence="1">
    <location>
        <begin position="135"/>
        <end position="157"/>
    </location>
</feature>